<keyword evidence="2" id="KW-1185">Reference proteome</keyword>
<dbReference type="InterPro" id="IPR005883">
    <property type="entry name" value="PilM"/>
</dbReference>
<dbReference type="PANTHER" id="PTHR32432:SF3">
    <property type="entry name" value="ETHANOLAMINE UTILIZATION PROTEIN EUTJ"/>
    <property type="match status" value="1"/>
</dbReference>
<dbReference type="CDD" id="cd24049">
    <property type="entry name" value="ASKHA_NBD_PilM"/>
    <property type="match status" value="1"/>
</dbReference>
<organism evidence="1 2">
    <name type="scientific">Clostridium collagenovorans DSM 3089</name>
    <dbReference type="NCBI Taxonomy" id="1121306"/>
    <lineage>
        <taxon>Bacteria</taxon>
        <taxon>Bacillati</taxon>
        <taxon>Bacillota</taxon>
        <taxon>Clostridia</taxon>
        <taxon>Eubacteriales</taxon>
        <taxon>Clostridiaceae</taxon>
        <taxon>Clostridium</taxon>
    </lineage>
</organism>
<dbReference type="Gene3D" id="3.30.1490.300">
    <property type="match status" value="1"/>
</dbReference>
<protein>
    <submittedName>
        <fullName evidence="1">Type IV pilus assembly protein PilM</fullName>
    </submittedName>
</protein>
<sequence>MANTILGIDIGSRNLHFCLVKQGKEFEVIGSVSVDSPNGGIELGELLDIRSIGEKINEVISKEKIKAKEMAICINSPEVVIREFSLPSNVKDSELLNALEFEVSKSFKGITNTHDLSFKIYERNQNFVEGVVCLCPKELVKGYIEMASNLKIPLKYLDVSPNCIAKAYKEIVLPVNYSKTLAIVDIGSNSTTVNIISKGRLKMSRTLAQGGAYLDKLMSMSFNMSLEEAEKIKENSLSSFIEGHDECALHLKMAYDSIEEEIINTLNYYMKSSPKNTEVEKIYLIGGGSLVLGLEARFTEAFNKETTILEVTDTTSKYISNLNSIIPALGAAIREE</sequence>
<dbReference type="Gene3D" id="3.30.420.40">
    <property type="match status" value="2"/>
</dbReference>
<dbReference type="SUPFAM" id="SSF53067">
    <property type="entry name" value="Actin-like ATPase domain"/>
    <property type="match status" value="1"/>
</dbReference>
<dbReference type="PIRSF" id="PIRSF019169">
    <property type="entry name" value="PilM"/>
    <property type="match status" value="1"/>
</dbReference>
<dbReference type="PANTHER" id="PTHR32432">
    <property type="entry name" value="CELL DIVISION PROTEIN FTSA-RELATED"/>
    <property type="match status" value="1"/>
</dbReference>
<dbReference type="AlphaFoldDB" id="A0A1M5TLQ0"/>
<dbReference type="OrthoDB" id="1906326at2"/>
<name>A0A1M5TLQ0_9CLOT</name>
<dbReference type="InterPro" id="IPR050696">
    <property type="entry name" value="FtsA/MreB"/>
</dbReference>
<proteinExistence type="predicted"/>
<dbReference type="Pfam" id="PF11104">
    <property type="entry name" value="PilM_2"/>
    <property type="match status" value="1"/>
</dbReference>
<evidence type="ECO:0000313" key="1">
    <source>
        <dbReference type="EMBL" id="SHH51599.1"/>
    </source>
</evidence>
<dbReference type="EMBL" id="FQXP01000003">
    <property type="protein sequence ID" value="SHH51599.1"/>
    <property type="molecule type" value="Genomic_DNA"/>
</dbReference>
<dbReference type="STRING" id="1121306.SAMN02745196_00632"/>
<accession>A0A1M5TLQ0</accession>
<gene>
    <name evidence="1" type="ORF">SAMN02745196_00632</name>
</gene>
<reference evidence="1 2" key="1">
    <citation type="submission" date="2016-11" db="EMBL/GenBank/DDBJ databases">
        <authorList>
            <person name="Jaros S."/>
            <person name="Januszkiewicz K."/>
            <person name="Wedrychowicz H."/>
        </authorList>
    </citation>
    <scope>NUCLEOTIDE SEQUENCE [LARGE SCALE GENOMIC DNA]</scope>
    <source>
        <strain evidence="1 2">DSM 3089</strain>
    </source>
</reference>
<dbReference type="InterPro" id="IPR043129">
    <property type="entry name" value="ATPase_NBD"/>
</dbReference>
<dbReference type="Proteomes" id="UP000184526">
    <property type="component" value="Unassembled WGS sequence"/>
</dbReference>
<dbReference type="RefSeq" id="WP_072829957.1">
    <property type="nucleotide sequence ID" value="NZ_FQXP01000003.1"/>
</dbReference>
<evidence type="ECO:0000313" key="2">
    <source>
        <dbReference type="Proteomes" id="UP000184526"/>
    </source>
</evidence>